<gene>
    <name evidence="1" type="ORF">E0F26_10220</name>
</gene>
<dbReference type="RefSeq" id="WP_279241559.1">
    <property type="nucleotide sequence ID" value="NZ_CP036501.1"/>
</dbReference>
<proteinExistence type="predicted"/>
<accession>A0ABY6Q731</accession>
<sequence>MTTQQRYVSATLTADQNKAAIEAHLHEVLECSLTPMEPGQAKVYMEHTAVRMAEEAGAGVTTFQMVEVKHASTAYMIRLAVLSNGHAIGLDLMDLENGQFFIPEVCPVIPLETPTVN</sequence>
<evidence type="ECO:0000313" key="1">
    <source>
        <dbReference type="EMBL" id="UZP75087.1"/>
    </source>
</evidence>
<dbReference type="Proteomes" id="UP001317963">
    <property type="component" value="Chromosome"/>
</dbReference>
<organism evidence="1 2">
    <name type="scientific">Candidatus Paraluminiphilus aquimaris</name>
    <dbReference type="NCBI Taxonomy" id="2518994"/>
    <lineage>
        <taxon>Bacteria</taxon>
        <taxon>Pseudomonadati</taxon>
        <taxon>Pseudomonadota</taxon>
        <taxon>Gammaproteobacteria</taxon>
        <taxon>Cellvibrionales</taxon>
        <taxon>Halieaceae</taxon>
        <taxon>Candidatus Paraluminiphilus</taxon>
    </lineage>
</organism>
<keyword evidence="2" id="KW-1185">Reference proteome</keyword>
<name>A0ABY6Q731_9GAMM</name>
<reference evidence="1 2" key="1">
    <citation type="submission" date="2019-02" db="EMBL/GenBank/DDBJ databases">
        <title>Halieaceae_genomes.</title>
        <authorList>
            <person name="Li S.-H."/>
        </authorList>
    </citation>
    <scope>NUCLEOTIDE SEQUENCE [LARGE SCALE GENOMIC DNA]</scope>
    <source>
        <strain evidence="1 2">JH123</strain>
    </source>
</reference>
<dbReference type="EMBL" id="CP036501">
    <property type="protein sequence ID" value="UZP75087.1"/>
    <property type="molecule type" value="Genomic_DNA"/>
</dbReference>
<protein>
    <submittedName>
        <fullName evidence="1">Uncharacterized protein</fullName>
    </submittedName>
</protein>
<evidence type="ECO:0000313" key="2">
    <source>
        <dbReference type="Proteomes" id="UP001317963"/>
    </source>
</evidence>